<feature type="region of interest" description="Disordered" evidence="1">
    <location>
        <begin position="1"/>
        <end position="23"/>
    </location>
</feature>
<evidence type="ECO:0000313" key="5">
    <source>
        <dbReference type="Proteomes" id="UP000620156"/>
    </source>
</evidence>
<feature type="domain" description="DUF7144" evidence="3">
    <location>
        <begin position="30"/>
        <end position="142"/>
    </location>
</feature>
<keyword evidence="2" id="KW-0472">Membrane</keyword>
<organism evidence="4 5">
    <name type="scientific">Streptomyces ruber</name>
    <dbReference type="NCBI Taxonomy" id="83378"/>
    <lineage>
        <taxon>Bacteria</taxon>
        <taxon>Bacillati</taxon>
        <taxon>Actinomycetota</taxon>
        <taxon>Actinomycetes</taxon>
        <taxon>Kitasatosporales</taxon>
        <taxon>Streptomycetaceae</taxon>
        <taxon>Streptomyces</taxon>
    </lineage>
</organism>
<proteinExistence type="predicted"/>
<dbReference type="RefSeq" id="WP_189220305.1">
    <property type="nucleotide sequence ID" value="NZ_BMQK01000022.1"/>
</dbReference>
<evidence type="ECO:0000259" key="3">
    <source>
        <dbReference type="Pfam" id="PF23636"/>
    </source>
</evidence>
<feature type="transmembrane region" description="Helical" evidence="2">
    <location>
        <begin position="122"/>
        <end position="139"/>
    </location>
</feature>
<evidence type="ECO:0000256" key="1">
    <source>
        <dbReference type="SAM" id="MobiDB-lite"/>
    </source>
</evidence>
<feature type="transmembrane region" description="Helical" evidence="2">
    <location>
        <begin position="29"/>
        <end position="52"/>
    </location>
</feature>
<dbReference type="AlphaFoldDB" id="A0A918EZA9"/>
<keyword evidence="2" id="KW-0812">Transmembrane</keyword>
<reference evidence="4" key="1">
    <citation type="journal article" date="2014" name="Int. J. Syst. Evol. Microbiol.">
        <title>Complete genome sequence of Corynebacterium casei LMG S-19264T (=DSM 44701T), isolated from a smear-ripened cheese.</title>
        <authorList>
            <consortium name="US DOE Joint Genome Institute (JGI-PGF)"/>
            <person name="Walter F."/>
            <person name="Albersmeier A."/>
            <person name="Kalinowski J."/>
            <person name="Ruckert C."/>
        </authorList>
    </citation>
    <scope>NUCLEOTIDE SEQUENCE</scope>
    <source>
        <strain evidence="4">JCM 3131</strain>
    </source>
</reference>
<evidence type="ECO:0000313" key="4">
    <source>
        <dbReference type="EMBL" id="GGQ85107.1"/>
    </source>
</evidence>
<dbReference type="InterPro" id="IPR055568">
    <property type="entry name" value="DUF7144"/>
</dbReference>
<feature type="transmembrane region" description="Helical" evidence="2">
    <location>
        <begin position="72"/>
        <end position="92"/>
    </location>
</feature>
<keyword evidence="5" id="KW-1185">Reference proteome</keyword>
<keyword evidence="2" id="KW-1133">Transmembrane helix</keyword>
<dbReference type="Proteomes" id="UP000620156">
    <property type="component" value="Unassembled WGS sequence"/>
</dbReference>
<gene>
    <name evidence="4" type="ORF">GCM10010145_63390</name>
</gene>
<feature type="transmembrane region" description="Helical" evidence="2">
    <location>
        <begin position="97"/>
        <end position="116"/>
    </location>
</feature>
<accession>A0A918EZA9</accession>
<protein>
    <recommendedName>
        <fullName evidence="3">DUF7144 domain-containing protein</fullName>
    </recommendedName>
</protein>
<sequence length="148" mass="15463">MAQQPTAPSPSSAPPHQARSKGSALATGGTAFAGVLMLISGVLSVLNGIAGIASDTVYAFIGDYVYEFSLTAWGWIHLVLGVLVAATGLGLLKGASWARVVGVVLAALYVVEYFLFLPYAPVWSVVSIAIGVFVIWSLLTTRDTYATK</sequence>
<name>A0A918EZA9_9ACTN</name>
<evidence type="ECO:0000256" key="2">
    <source>
        <dbReference type="SAM" id="Phobius"/>
    </source>
</evidence>
<comment type="caution">
    <text evidence="4">The sequence shown here is derived from an EMBL/GenBank/DDBJ whole genome shotgun (WGS) entry which is preliminary data.</text>
</comment>
<reference evidence="4" key="2">
    <citation type="submission" date="2020-09" db="EMBL/GenBank/DDBJ databases">
        <authorList>
            <person name="Sun Q."/>
            <person name="Ohkuma M."/>
        </authorList>
    </citation>
    <scope>NUCLEOTIDE SEQUENCE</scope>
    <source>
        <strain evidence="4">JCM 3131</strain>
    </source>
</reference>
<dbReference type="EMBL" id="BMQK01000022">
    <property type="protein sequence ID" value="GGQ85107.1"/>
    <property type="molecule type" value="Genomic_DNA"/>
</dbReference>
<dbReference type="Pfam" id="PF23636">
    <property type="entry name" value="DUF7144"/>
    <property type="match status" value="1"/>
</dbReference>